<keyword evidence="2" id="KW-1185">Reference proteome</keyword>
<dbReference type="GeneID" id="136117078"/>
<feature type="chain" id="PRO_5044275294" evidence="1">
    <location>
        <begin position="27"/>
        <end position="45"/>
    </location>
</feature>
<feature type="signal peptide" evidence="1">
    <location>
        <begin position="1"/>
        <end position="26"/>
    </location>
</feature>
<dbReference type="RefSeq" id="XP_065722249.1">
    <property type="nucleotide sequence ID" value="XM_065866177.2"/>
</dbReference>
<gene>
    <name evidence="3" type="primary">LOC136117078</name>
</gene>
<reference evidence="3" key="1">
    <citation type="submission" date="2025-08" db="UniProtKB">
        <authorList>
            <consortium name="RefSeq"/>
        </authorList>
    </citation>
    <scope>IDENTIFICATION</scope>
</reference>
<name>A0AB40DGT6_DROSZ</name>
<evidence type="ECO:0000313" key="3">
    <source>
        <dbReference type="RefSeq" id="XP_065722249.1"/>
    </source>
</evidence>
<protein>
    <submittedName>
        <fullName evidence="3">Uncharacterized protein</fullName>
    </submittedName>
</protein>
<evidence type="ECO:0000256" key="1">
    <source>
        <dbReference type="SAM" id="SignalP"/>
    </source>
</evidence>
<dbReference type="AlphaFoldDB" id="A0AB40DGT6"/>
<organism evidence="2 3">
    <name type="scientific">Drosophila suzukii</name>
    <name type="common">Spotted-wing drosophila fruit fly</name>
    <dbReference type="NCBI Taxonomy" id="28584"/>
    <lineage>
        <taxon>Eukaryota</taxon>
        <taxon>Metazoa</taxon>
        <taxon>Ecdysozoa</taxon>
        <taxon>Arthropoda</taxon>
        <taxon>Hexapoda</taxon>
        <taxon>Insecta</taxon>
        <taxon>Pterygota</taxon>
        <taxon>Neoptera</taxon>
        <taxon>Endopterygota</taxon>
        <taxon>Diptera</taxon>
        <taxon>Brachycera</taxon>
        <taxon>Muscomorpha</taxon>
        <taxon>Ephydroidea</taxon>
        <taxon>Drosophilidae</taxon>
        <taxon>Drosophila</taxon>
        <taxon>Sophophora</taxon>
    </lineage>
</organism>
<accession>A0AB40DGT6</accession>
<dbReference type="Proteomes" id="UP001652628">
    <property type="component" value="Chromosome 3"/>
</dbReference>
<evidence type="ECO:0000313" key="2">
    <source>
        <dbReference type="Proteomes" id="UP001652628"/>
    </source>
</evidence>
<sequence>MASEDSNMKIFALCAFLLLALAAVQAKSTPETKSISPKNLKKAAG</sequence>
<proteinExistence type="predicted"/>
<keyword evidence="1" id="KW-0732">Signal</keyword>